<keyword evidence="3" id="KW-0436">Ligase</keyword>
<dbReference type="InterPro" id="IPR032418">
    <property type="entry name" value="E1_FCCH"/>
</dbReference>
<evidence type="ECO:0000259" key="6">
    <source>
        <dbReference type="Pfam" id="PF16190"/>
    </source>
</evidence>
<dbReference type="Gene3D" id="2.40.30.180">
    <property type="entry name" value="Ubiquitin-activating enzyme E1, FCCH domain"/>
    <property type="match status" value="1"/>
</dbReference>
<evidence type="ECO:0000259" key="5">
    <source>
        <dbReference type="Pfam" id="PF10585"/>
    </source>
</evidence>
<dbReference type="PANTHER" id="PTHR10953">
    <property type="entry name" value="UBIQUITIN-ACTIVATING ENZYME E1"/>
    <property type="match status" value="1"/>
</dbReference>
<dbReference type="Gene3D" id="3.50.50.80">
    <property type="entry name" value="Ubiquitin-activating enzyme E1, inactive adenylation domain, subdomain 1"/>
    <property type="match status" value="1"/>
</dbReference>
<dbReference type="InterPro" id="IPR000011">
    <property type="entry name" value="UBQ/SUMO-activ_enz_E1-like"/>
</dbReference>
<feature type="domain" description="Ubiquitin-activating enzyme SCCH" evidence="5">
    <location>
        <begin position="568"/>
        <end position="699"/>
    </location>
</feature>
<dbReference type="Gene3D" id="3.40.50.720">
    <property type="entry name" value="NAD(P)-binding Rossmann-like Domain"/>
    <property type="match status" value="2"/>
</dbReference>
<feature type="domain" description="Ubiquitin-activating enzyme E1 FCCH" evidence="6">
    <location>
        <begin position="174"/>
        <end position="228"/>
    </location>
</feature>
<dbReference type="GO" id="GO:0016567">
    <property type="term" value="P:protein ubiquitination"/>
    <property type="evidence" value="ECO:0007669"/>
    <property type="project" value="UniProtKB-UniPathway"/>
</dbReference>
<sequence>MMLGKDSHLVLEESKVLIVGCDHVGFEIAKNIVLSGVGTVVIHEGLSCLPLNNGIPAALYALAGEFNRNSYMDSILKQLLLLKGETQQVQQCKGTIDELLLSQFTAVVLNAPLGLAETVNINELARKLKVKCIGCEVRGLVGAVFSDFGEHIYKPSVSDYEPRTIISITNESSPLVTVADEDHGLYSDDTVLFSHVEGMPQINDTPLKVEVKDKTSFRIVDFDATKLSPGSAGVVQKIWLDQKIITKSLKENLLLPFRTVAKKQIREGLQLLWRFIEKNGRLPLPHSSTDALQFIQLSTTELTEEQQDFYKKFSYQASGCLSPMATLFGGVVGQEVLKACLNTFKPIGFTLFSALECLPENYLFAEDEEFIPETPSRYDGQIWCFGKEIQKTLEQRNLFVIGAGALGCEFLKMFATMGVACSPTKEGTIHVTDPDEISLSNLHRQFLFTASDVGKMKATVATQRCVNEINGLFNVKTHQLEVNEATSVIFNDTFWENLDEVIGAVDSVKAREFIDLKCHFYNIPFLESGTLGLKCSSNTHLPNLTPPYKGMPDPNAEIACSGKHFPFRPMHIVGWVNTYFKQIWEDSLNFYLNYLSISKKEEHLSETQGEKQANIDHWHMLRHASLDVRKQWAFSLLKTWLVDNPLECIEKHPRDEVNEEGVPFWSGTKIFPTPVEVNPTDPGQLQFVDSCVALLDRVFPKDGSIVPQTLDKDDPMHIEFICTATNQIARVYGIAKQTHSQIHQISGRIFAASLTTTAAIVGLVGLELYKVAQRVNLLSKLHFCQVDLGSNNILLGVPLEKLPTPPIPKWITVDLHRDIHIPQLYKYLLDKYYLKASLITFKGNDFEYPLDPSEDIPVGELVKREYGRRFLSEYSGPDRYWFYLEAEASEEYYNIKYRFK</sequence>
<dbReference type="Gene3D" id="3.40.50.12550">
    <property type="entry name" value="Ubiquitin-activating enzyme E1, inactive adenylation domain, subdomain 2"/>
    <property type="match status" value="1"/>
</dbReference>
<dbReference type="InterPro" id="IPR000594">
    <property type="entry name" value="ThiF_NAD_FAD-bd"/>
</dbReference>
<evidence type="ECO:0000259" key="4">
    <source>
        <dbReference type="Pfam" id="PF00899"/>
    </source>
</evidence>
<evidence type="ECO:0000256" key="3">
    <source>
        <dbReference type="ARBA" id="ARBA00022598"/>
    </source>
</evidence>
<dbReference type="GO" id="GO:0005737">
    <property type="term" value="C:cytoplasm"/>
    <property type="evidence" value="ECO:0007669"/>
    <property type="project" value="TreeGrafter"/>
</dbReference>
<evidence type="ECO:0000256" key="2">
    <source>
        <dbReference type="ARBA" id="ARBA00005673"/>
    </source>
</evidence>
<comment type="similarity">
    <text evidence="2">Belongs to the ubiquitin-activating E1 family.</text>
</comment>
<dbReference type="InterPro" id="IPR042449">
    <property type="entry name" value="Ub-E1_IAD_1"/>
</dbReference>
<dbReference type="InterPro" id="IPR042302">
    <property type="entry name" value="E1_FCCH_sf"/>
</dbReference>
<feature type="domain" description="THIF-type NAD/FAD binding fold" evidence="4">
    <location>
        <begin position="378"/>
        <end position="788"/>
    </location>
</feature>
<dbReference type="GO" id="GO:0045116">
    <property type="term" value="P:protein neddylation"/>
    <property type="evidence" value="ECO:0007669"/>
    <property type="project" value="TreeGrafter"/>
</dbReference>
<dbReference type="SUPFAM" id="SSF69572">
    <property type="entry name" value="Activating enzymes of the ubiquitin-like proteins"/>
    <property type="match status" value="3"/>
</dbReference>
<organism evidence="7">
    <name type="scientific">Arcella intermedia</name>
    <dbReference type="NCBI Taxonomy" id="1963864"/>
    <lineage>
        <taxon>Eukaryota</taxon>
        <taxon>Amoebozoa</taxon>
        <taxon>Tubulinea</taxon>
        <taxon>Elardia</taxon>
        <taxon>Arcellinida</taxon>
        <taxon>Sphaerothecina</taxon>
        <taxon>Arcellidae</taxon>
        <taxon>Arcella</taxon>
    </lineage>
</organism>
<dbReference type="AlphaFoldDB" id="A0A6B2KXM1"/>
<dbReference type="Pfam" id="PF16190">
    <property type="entry name" value="E1_FCCH"/>
    <property type="match status" value="1"/>
</dbReference>
<dbReference type="PANTHER" id="PTHR10953:SF4">
    <property type="entry name" value="UBIQUITIN-ACTIVATING ENZYME E1 C-TERMINAL DOMAIN-CONTAINING PROTEIN"/>
    <property type="match status" value="1"/>
</dbReference>
<comment type="pathway">
    <text evidence="1">Protein modification; protein ubiquitination.</text>
</comment>
<evidence type="ECO:0000256" key="1">
    <source>
        <dbReference type="ARBA" id="ARBA00004906"/>
    </source>
</evidence>
<dbReference type="Pfam" id="PF00899">
    <property type="entry name" value="ThiF"/>
    <property type="match status" value="1"/>
</dbReference>
<dbReference type="InterPro" id="IPR045886">
    <property type="entry name" value="ThiF/MoeB/HesA"/>
</dbReference>
<dbReference type="GO" id="GO:0019781">
    <property type="term" value="F:NEDD8 activating enzyme activity"/>
    <property type="evidence" value="ECO:0007669"/>
    <property type="project" value="TreeGrafter"/>
</dbReference>
<dbReference type="EMBL" id="GIBP01000443">
    <property type="protein sequence ID" value="NDV29412.1"/>
    <property type="molecule type" value="Transcribed_RNA"/>
</dbReference>
<evidence type="ECO:0000313" key="7">
    <source>
        <dbReference type="EMBL" id="NDV29412.1"/>
    </source>
</evidence>
<dbReference type="PRINTS" id="PR01849">
    <property type="entry name" value="UBIQUITINACT"/>
</dbReference>
<dbReference type="InterPro" id="IPR019572">
    <property type="entry name" value="UBA_E1_SCCH"/>
</dbReference>
<dbReference type="Gene3D" id="1.10.10.2660">
    <property type="entry name" value="Ubiquitin-activating enzyme E1, SCCH domain"/>
    <property type="match status" value="2"/>
</dbReference>
<dbReference type="Pfam" id="PF10585">
    <property type="entry name" value="UBA_E1_SCCH"/>
    <property type="match status" value="1"/>
</dbReference>
<name>A0A6B2KXM1_9EUKA</name>
<evidence type="ECO:0008006" key="8">
    <source>
        <dbReference type="Google" id="ProtNLM"/>
    </source>
</evidence>
<reference evidence="7" key="1">
    <citation type="journal article" date="2020" name="J. Eukaryot. Microbiol.">
        <title>De novo Sequencing, Assembly and Annotation of the Transcriptome for the Free-Living Testate Amoeba Arcella intermedia.</title>
        <authorList>
            <person name="Ribeiro G.M."/>
            <person name="Porfirio-Sousa A.L."/>
            <person name="Maurer-Alcala X.X."/>
            <person name="Katz L.A."/>
            <person name="Lahr D.J.G."/>
        </authorList>
    </citation>
    <scope>NUCLEOTIDE SEQUENCE</scope>
</reference>
<accession>A0A6B2KXM1</accession>
<dbReference type="InterPro" id="IPR035985">
    <property type="entry name" value="Ubiquitin-activating_enz"/>
</dbReference>
<dbReference type="InterPro" id="IPR042063">
    <property type="entry name" value="Ubi_acti_E1_SCCH"/>
</dbReference>
<dbReference type="UniPathway" id="UPA00143"/>
<proteinExistence type="inferred from homology"/>
<protein>
    <recommendedName>
        <fullName evidence="8">Ubiquitin-activating enzyme E1 C-terminal domain-containing protein</fullName>
    </recommendedName>
</protein>